<organism evidence="1 2">
    <name type="scientific">Pantoea brenneri</name>
    <dbReference type="NCBI Taxonomy" id="472694"/>
    <lineage>
        <taxon>Bacteria</taxon>
        <taxon>Pseudomonadati</taxon>
        <taxon>Pseudomonadota</taxon>
        <taxon>Gammaproteobacteria</taxon>
        <taxon>Enterobacterales</taxon>
        <taxon>Erwiniaceae</taxon>
        <taxon>Pantoea</taxon>
    </lineage>
</organism>
<sequence length="253" mass="29292">TLKEYKMSIEGMVENYGNISKTEIDTMFSGAQYIMNSMMVLQKTDYGSLDSYLNDVEWSKKNRHTEIYDDFLEELESVRLSEMHTGNGHIYLKMRFSYAVTLMESCLSEMLKSVTMQYEAFRRNAINEINDLKTLKISAPLLLDKNPKDILDNAIMGHLSHVLYHNMDKVSKVYTDIIGEKFPSVLNDDNKVIRDLMALRHDIVHRNGKKIGGEEIHIDISLVESCIAHIRIFVESVHEYLDRNVKKISEKTD</sequence>
<keyword evidence="2" id="KW-1185">Reference proteome</keyword>
<evidence type="ECO:0000313" key="1">
    <source>
        <dbReference type="EMBL" id="MEL7698480.1"/>
    </source>
</evidence>
<reference evidence="1 2" key="1">
    <citation type="submission" date="2024-04" db="EMBL/GenBank/DDBJ databases">
        <authorList>
            <person name="Suleimanova A.D."/>
            <person name="Pudova D.S."/>
            <person name="Shagimardanova E.I."/>
            <person name="Sharipova M.R."/>
        </authorList>
    </citation>
    <scope>NUCLEOTIDE SEQUENCE [LARGE SCALE GENOMIC DNA]</scope>
    <source>
        <strain evidence="1 2">3.1</strain>
    </source>
</reference>
<evidence type="ECO:0000313" key="2">
    <source>
        <dbReference type="Proteomes" id="UP001468095"/>
    </source>
</evidence>
<gene>
    <name evidence="1" type="ORF">AABB92_22850</name>
</gene>
<accession>A0ABU9MS15</accession>
<feature type="non-terminal residue" evidence="1">
    <location>
        <position position="1"/>
    </location>
</feature>
<name>A0ABU9MS15_9GAMM</name>
<dbReference type="RefSeq" id="WP_342560942.1">
    <property type="nucleotide sequence ID" value="NZ_JBCGBG010000011.1"/>
</dbReference>
<comment type="caution">
    <text evidence="1">The sequence shown here is derived from an EMBL/GenBank/DDBJ whole genome shotgun (WGS) entry which is preliminary data.</text>
</comment>
<dbReference type="Proteomes" id="UP001468095">
    <property type="component" value="Unassembled WGS sequence"/>
</dbReference>
<dbReference type="EMBL" id="JBCGBG010000011">
    <property type="protein sequence ID" value="MEL7698480.1"/>
    <property type="molecule type" value="Genomic_DNA"/>
</dbReference>
<protein>
    <recommendedName>
        <fullName evidence="3">RiboL-PSP-HEPN domain-containing protein</fullName>
    </recommendedName>
</protein>
<evidence type="ECO:0008006" key="3">
    <source>
        <dbReference type="Google" id="ProtNLM"/>
    </source>
</evidence>
<proteinExistence type="predicted"/>